<keyword evidence="4" id="KW-1185">Reference proteome</keyword>
<proteinExistence type="predicted"/>
<dbReference type="AlphaFoldDB" id="A0AAV1B6J0"/>
<feature type="compositionally biased region" description="Low complexity" evidence="2">
    <location>
        <begin position="39"/>
        <end position="48"/>
    </location>
</feature>
<reference evidence="3 4" key="1">
    <citation type="submission" date="2023-01" db="EMBL/GenBank/DDBJ databases">
        <authorList>
            <person name="Kreplak J."/>
        </authorList>
    </citation>
    <scope>NUCLEOTIDE SEQUENCE [LARGE SCALE GENOMIC DNA]</scope>
</reference>
<evidence type="ECO:0000256" key="1">
    <source>
        <dbReference type="SAM" id="Coils"/>
    </source>
</evidence>
<sequence>MAEHRERLLKLTQDKKINKRLVRPQQATRMGPPPDSGREGSSGSSGSPDAERQSALVSKKRSRPDDGVEVTGGGAAARAFGLPPCFVEKDFFEGFPFTVSDNEADIIKRLDKEGWRKHLTASMVGVVKMAEMAVVLAREGSDSADRVRELESKKAALAAKSRKLKAALERSEEMFREQSDLLSGEKERADRALKERDCLQLDRERLESENQGLSREIEDLKAAMLPAEDEPEGMADLRTRILYCSHSSPRVGLRWRFGRWV</sequence>
<protein>
    <submittedName>
        <fullName evidence="3">Uncharacterized protein</fullName>
    </submittedName>
</protein>
<dbReference type="EMBL" id="OX451741">
    <property type="protein sequence ID" value="CAI8616980.1"/>
    <property type="molecule type" value="Genomic_DNA"/>
</dbReference>
<evidence type="ECO:0000313" key="3">
    <source>
        <dbReference type="EMBL" id="CAI8616980.1"/>
    </source>
</evidence>
<organism evidence="3 4">
    <name type="scientific">Vicia faba</name>
    <name type="common">Broad bean</name>
    <name type="synonym">Faba vulgaris</name>
    <dbReference type="NCBI Taxonomy" id="3906"/>
    <lineage>
        <taxon>Eukaryota</taxon>
        <taxon>Viridiplantae</taxon>
        <taxon>Streptophyta</taxon>
        <taxon>Embryophyta</taxon>
        <taxon>Tracheophyta</taxon>
        <taxon>Spermatophyta</taxon>
        <taxon>Magnoliopsida</taxon>
        <taxon>eudicotyledons</taxon>
        <taxon>Gunneridae</taxon>
        <taxon>Pentapetalae</taxon>
        <taxon>rosids</taxon>
        <taxon>fabids</taxon>
        <taxon>Fabales</taxon>
        <taxon>Fabaceae</taxon>
        <taxon>Papilionoideae</taxon>
        <taxon>50 kb inversion clade</taxon>
        <taxon>NPAAA clade</taxon>
        <taxon>Hologalegina</taxon>
        <taxon>IRL clade</taxon>
        <taxon>Fabeae</taxon>
        <taxon>Vicia</taxon>
    </lineage>
</organism>
<dbReference type="Proteomes" id="UP001157006">
    <property type="component" value="Chromosome 6"/>
</dbReference>
<gene>
    <name evidence="3" type="ORF">VFH_VI054440</name>
</gene>
<feature type="compositionally biased region" description="Basic and acidic residues" evidence="2">
    <location>
        <begin position="1"/>
        <end position="16"/>
    </location>
</feature>
<accession>A0AAV1B6J0</accession>
<evidence type="ECO:0000256" key="2">
    <source>
        <dbReference type="SAM" id="MobiDB-lite"/>
    </source>
</evidence>
<feature type="coiled-coil region" evidence="1">
    <location>
        <begin position="147"/>
        <end position="223"/>
    </location>
</feature>
<evidence type="ECO:0000313" key="4">
    <source>
        <dbReference type="Proteomes" id="UP001157006"/>
    </source>
</evidence>
<feature type="region of interest" description="Disordered" evidence="2">
    <location>
        <begin position="1"/>
        <end position="72"/>
    </location>
</feature>
<name>A0AAV1B6J0_VICFA</name>
<keyword evidence="1" id="KW-0175">Coiled coil</keyword>